<evidence type="ECO:0000259" key="7">
    <source>
        <dbReference type="Pfam" id="PF02770"/>
    </source>
</evidence>
<dbReference type="AlphaFoldDB" id="U3TD93"/>
<feature type="domain" description="Acyl-CoA oxidase/dehydrogenase middle" evidence="7">
    <location>
        <begin position="76"/>
        <end position="163"/>
    </location>
</feature>
<evidence type="ECO:0000256" key="5">
    <source>
        <dbReference type="RuleBase" id="RU362125"/>
    </source>
</evidence>
<dbReference type="GO" id="GO:0005737">
    <property type="term" value="C:cytoplasm"/>
    <property type="evidence" value="ECO:0007669"/>
    <property type="project" value="TreeGrafter"/>
</dbReference>
<keyword evidence="9" id="KW-1185">Reference proteome</keyword>
<dbReference type="Gene3D" id="2.40.110.10">
    <property type="entry name" value="Butyryl-CoA Dehydrogenase, subunit A, domain 2"/>
    <property type="match status" value="1"/>
</dbReference>
<dbReference type="eggNOG" id="arCOG01707">
    <property type="taxonomic scope" value="Archaea"/>
</dbReference>
<dbReference type="CDD" id="cd00567">
    <property type="entry name" value="ACAD"/>
    <property type="match status" value="1"/>
</dbReference>
<proteinExistence type="inferred from homology"/>
<dbReference type="Proteomes" id="UP000016887">
    <property type="component" value="Chromosome"/>
</dbReference>
<dbReference type="Gene3D" id="1.20.140.10">
    <property type="entry name" value="Butyryl-CoA Dehydrogenase, subunit A, domain 3"/>
    <property type="match status" value="1"/>
</dbReference>
<accession>U3TD93</accession>
<keyword evidence="4 5" id="KW-0560">Oxidoreductase</keyword>
<comment type="similarity">
    <text evidence="1 5">Belongs to the acyl-CoA dehydrogenase family.</text>
</comment>
<dbReference type="Pfam" id="PF00441">
    <property type="entry name" value="Acyl-CoA_dh_1"/>
    <property type="match status" value="1"/>
</dbReference>
<reference evidence="8 9" key="1">
    <citation type="journal article" date="2013" name="Appl. Environ. Microbiol.">
        <title>Variation of the Virus-Related Elements within Syntenic Genomes of the Hyperthermophilic Archaeon Aeropyrum.</title>
        <authorList>
            <person name="Daifuku T."/>
            <person name="Yoshida T."/>
            <person name="Kitamura T."/>
            <person name="Kawaichi S."/>
            <person name="Inoue T."/>
            <person name="Nomura K."/>
            <person name="Yoshida Y."/>
            <person name="Kuno S."/>
            <person name="Sako Y."/>
        </authorList>
    </citation>
    <scope>NUCLEOTIDE SEQUENCE [LARGE SCALE GENOMIC DNA]</scope>
    <source>
        <strain evidence="8 9">SY1</strain>
    </source>
</reference>
<dbReference type="EMBL" id="AP012489">
    <property type="protein sequence ID" value="BAN89995.1"/>
    <property type="molecule type" value="Genomic_DNA"/>
</dbReference>
<dbReference type="InterPro" id="IPR050741">
    <property type="entry name" value="Acyl-CoA_dehydrogenase"/>
</dbReference>
<evidence type="ECO:0000313" key="9">
    <source>
        <dbReference type="Proteomes" id="UP000016887"/>
    </source>
</evidence>
<dbReference type="InterPro" id="IPR006091">
    <property type="entry name" value="Acyl-CoA_Oxase/DH_mid-dom"/>
</dbReference>
<gene>
    <name evidence="8" type="ORF">ACAM_0526</name>
</gene>
<dbReference type="STRING" id="1198449.ACAM_0526"/>
<comment type="cofactor">
    <cofactor evidence="5">
        <name>FAD</name>
        <dbReference type="ChEBI" id="CHEBI:57692"/>
    </cofactor>
</comment>
<dbReference type="InterPro" id="IPR046373">
    <property type="entry name" value="Acyl-CoA_Oxase/DH_mid-dom_sf"/>
</dbReference>
<evidence type="ECO:0000313" key="8">
    <source>
        <dbReference type="EMBL" id="BAN89995.1"/>
    </source>
</evidence>
<evidence type="ECO:0000256" key="3">
    <source>
        <dbReference type="ARBA" id="ARBA00022827"/>
    </source>
</evidence>
<evidence type="ECO:0000259" key="6">
    <source>
        <dbReference type="Pfam" id="PF00441"/>
    </source>
</evidence>
<keyword evidence="3 5" id="KW-0274">FAD</keyword>
<dbReference type="SUPFAM" id="SSF47203">
    <property type="entry name" value="Acyl-CoA dehydrogenase C-terminal domain-like"/>
    <property type="match status" value="1"/>
</dbReference>
<evidence type="ECO:0000256" key="4">
    <source>
        <dbReference type="ARBA" id="ARBA00023002"/>
    </source>
</evidence>
<dbReference type="InterPro" id="IPR036250">
    <property type="entry name" value="AcylCo_DH-like_C"/>
</dbReference>
<feature type="domain" description="Acyl-CoA dehydrogenase/oxidase C-terminal" evidence="6">
    <location>
        <begin position="177"/>
        <end position="321"/>
    </location>
</feature>
<dbReference type="Pfam" id="PF02770">
    <property type="entry name" value="Acyl-CoA_dh_M"/>
    <property type="match status" value="1"/>
</dbReference>
<protein>
    <submittedName>
        <fullName evidence="8">Acyl-CoA dehydrogenase</fullName>
    </submittedName>
</protein>
<name>U3TD93_9CREN</name>
<evidence type="ECO:0000256" key="1">
    <source>
        <dbReference type="ARBA" id="ARBA00009347"/>
    </source>
</evidence>
<dbReference type="PANTHER" id="PTHR48083:SF2">
    <property type="entry name" value="MEDIUM-CHAIN SPECIFIC ACYL-COA DEHYDROGENASE, MITOCHONDRIAL"/>
    <property type="match status" value="1"/>
</dbReference>
<dbReference type="PANTHER" id="PTHR48083">
    <property type="entry name" value="MEDIUM-CHAIN SPECIFIC ACYL-COA DEHYDROGENASE, MITOCHONDRIAL-RELATED"/>
    <property type="match status" value="1"/>
</dbReference>
<dbReference type="InterPro" id="IPR009075">
    <property type="entry name" value="AcylCo_DH/oxidase_C"/>
</dbReference>
<keyword evidence="2 5" id="KW-0285">Flavoprotein</keyword>
<dbReference type="InterPro" id="IPR009100">
    <property type="entry name" value="AcylCoA_DH/oxidase_NM_dom_sf"/>
</dbReference>
<evidence type="ECO:0000256" key="2">
    <source>
        <dbReference type="ARBA" id="ARBA00022630"/>
    </source>
</evidence>
<dbReference type="GO" id="GO:0003995">
    <property type="term" value="F:acyl-CoA dehydrogenase activity"/>
    <property type="evidence" value="ECO:0007669"/>
    <property type="project" value="TreeGrafter"/>
</dbReference>
<dbReference type="SUPFAM" id="SSF56645">
    <property type="entry name" value="Acyl-CoA dehydrogenase NM domain-like"/>
    <property type="match status" value="1"/>
</dbReference>
<organism evidence="8 9">
    <name type="scientific">Aeropyrum camini SY1 = JCM 12091</name>
    <dbReference type="NCBI Taxonomy" id="1198449"/>
    <lineage>
        <taxon>Archaea</taxon>
        <taxon>Thermoproteota</taxon>
        <taxon>Thermoprotei</taxon>
        <taxon>Desulfurococcales</taxon>
        <taxon>Desulfurococcaceae</taxon>
        <taxon>Aeropyrum</taxon>
    </lineage>
</organism>
<sequence>MDEELAGLAGDIDRENRVPSSLLDKAAAEGLFDIESVECLLQAVRRASRYSRGFAHVLLVHGSCRLAAGGEGRIYALGITEAGGGTDVRANITTRADELGNGSYRLEGMKYFTSNALYATHFVVLATAGGEPGLFLCERQPQIRVEPLDLSGFRGSGVGKVFFGGAVCERLTEPGVDGVRVALGYINVGRLGYASLALGIADRAIEIIAEAASSKTVFGRRLIEYQGVQWRIASIVARRAALESLVHSALQDGARVDPERAAMAKILGGELALEAAWSAVQILGGRGLAMWGEAERMYRDAKVIDIGEGAKEVLMDYIAGRTVKKVLAGRS</sequence>
<dbReference type="KEGG" id="acj:ACAM_0526"/>